<dbReference type="Pfam" id="PF11193">
    <property type="entry name" value="DUF2812"/>
    <property type="match status" value="1"/>
</dbReference>
<dbReference type="EMBL" id="JAUHTQ010000002">
    <property type="protein sequence ID" value="MDN4492442.1"/>
    <property type="molecule type" value="Genomic_DNA"/>
</dbReference>
<feature type="transmembrane region" description="Helical" evidence="1">
    <location>
        <begin position="147"/>
        <end position="164"/>
    </location>
</feature>
<organism evidence="2 3">
    <name type="scientific">Ureibacillus aquaedulcis</name>
    <dbReference type="NCBI Taxonomy" id="3058421"/>
    <lineage>
        <taxon>Bacteria</taxon>
        <taxon>Bacillati</taxon>
        <taxon>Bacillota</taxon>
        <taxon>Bacilli</taxon>
        <taxon>Bacillales</taxon>
        <taxon>Caryophanaceae</taxon>
        <taxon>Ureibacillus</taxon>
    </lineage>
</organism>
<keyword evidence="1" id="KW-0472">Membrane</keyword>
<protein>
    <submittedName>
        <fullName evidence="2">DUF2812 domain-containing protein</fullName>
    </submittedName>
</protein>
<reference evidence="2" key="1">
    <citation type="submission" date="2023-07" db="EMBL/GenBank/DDBJ databases">
        <title>Ureibacillus sp. isolated from freshwater well.</title>
        <authorList>
            <person name="Kirdat K."/>
            <person name="Bhatt A."/>
            <person name="Teware R."/>
            <person name="Bhavsar Y."/>
            <person name="Yadav A."/>
        </authorList>
    </citation>
    <scope>NUCLEOTIDE SEQUENCE</scope>
    <source>
        <strain evidence="2">BA0131</strain>
    </source>
</reference>
<keyword evidence="3" id="KW-1185">Reference proteome</keyword>
<evidence type="ECO:0000256" key="1">
    <source>
        <dbReference type="SAM" id="Phobius"/>
    </source>
</evidence>
<dbReference type="RefSeq" id="WP_301136556.1">
    <property type="nucleotide sequence ID" value="NZ_JAUHTQ010000002.1"/>
</dbReference>
<evidence type="ECO:0000313" key="2">
    <source>
        <dbReference type="EMBL" id="MDN4492442.1"/>
    </source>
</evidence>
<sequence length="182" mass="21234">MRASKMKIRLFLDYEREEEWVNLMAKKGWNLTSFGLVFYSFKKGEPGEFIYRNEMISGIGSKEDSKEYIRFLQSSGIELVRVFFNWAYFRKKAAEGPFELYSDTTSRLAYLNRVFYLFLTVFFINLFIGIINSTLLNSGNLAGINDFVGGVNIGCAIILLFPLIKIMKKRRHLKHQLDIFCD</sequence>
<dbReference type="InterPro" id="IPR021359">
    <property type="entry name" value="DUF2812"/>
</dbReference>
<proteinExistence type="predicted"/>
<dbReference type="Proteomes" id="UP001172743">
    <property type="component" value="Unassembled WGS sequence"/>
</dbReference>
<accession>A0ABT8GLY5</accession>
<evidence type="ECO:0000313" key="3">
    <source>
        <dbReference type="Proteomes" id="UP001172743"/>
    </source>
</evidence>
<gene>
    <name evidence="2" type="ORF">QYB95_02700</name>
</gene>
<keyword evidence="1" id="KW-1133">Transmembrane helix</keyword>
<name>A0ABT8GLY5_9BACL</name>
<comment type="caution">
    <text evidence="2">The sequence shown here is derived from an EMBL/GenBank/DDBJ whole genome shotgun (WGS) entry which is preliminary data.</text>
</comment>
<feature type="transmembrane region" description="Helical" evidence="1">
    <location>
        <begin position="114"/>
        <end position="135"/>
    </location>
</feature>
<keyword evidence="1" id="KW-0812">Transmembrane</keyword>